<dbReference type="PROSITE" id="PS50042">
    <property type="entry name" value="CNMP_BINDING_3"/>
    <property type="match status" value="1"/>
</dbReference>
<dbReference type="InterPro" id="IPR000595">
    <property type="entry name" value="cNMP-bd_dom"/>
</dbReference>
<dbReference type="GO" id="GO:0005829">
    <property type="term" value="C:cytosol"/>
    <property type="evidence" value="ECO:0007669"/>
    <property type="project" value="TreeGrafter"/>
</dbReference>
<reference evidence="6 7" key="1">
    <citation type="journal article" date="2014" name="Genome Announc.">
        <title>Complete Genome Sequence of Neisseria meningitidis Serogroup A Strain NMA510612, Isolated from a Patient with Bacterial Meningitis in China.</title>
        <authorList>
            <person name="Zhang Y."/>
            <person name="Yang J."/>
            <person name="Xu L."/>
            <person name="Zhu Y."/>
            <person name="Liu B."/>
            <person name="Shao Z."/>
            <person name="Zhang X."/>
            <person name="Jin Q."/>
        </authorList>
    </citation>
    <scope>NUCLEOTIDE SEQUENCE [LARGE SCALE GENOMIC DNA]</scope>
    <source>
        <strain evidence="7">NMA510612</strain>
    </source>
</reference>
<name>X5EUA7_NEIME</name>
<dbReference type="InterPro" id="IPR012318">
    <property type="entry name" value="HTH_CRP"/>
</dbReference>
<dbReference type="PROSITE" id="PS51063">
    <property type="entry name" value="HTH_CRP_2"/>
    <property type="match status" value="1"/>
</dbReference>
<dbReference type="AlphaFoldDB" id="X5EUA7"/>
<dbReference type="SUPFAM" id="SSF46785">
    <property type="entry name" value="Winged helix' DNA-binding domain"/>
    <property type="match status" value="1"/>
</dbReference>
<dbReference type="EMBL" id="CP007524">
    <property type="protein sequence ID" value="AHW76639.1"/>
    <property type="molecule type" value="Genomic_DNA"/>
</dbReference>
<evidence type="ECO:0000256" key="1">
    <source>
        <dbReference type="ARBA" id="ARBA00023015"/>
    </source>
</evidence>
<keyword evidence="3" id="KW-0804">Transcription</keyword>
<feature type="domain" description="Cyclic nucleotide-binding" evidence="4">
    <location>
        <begin position="64"/>
        <end position="134"/>
    </location>
</feature>
<dbReference type="SUPFAM" id="SSF51206">
    <property type="entry name" value="cAMP-binding domain-like"/>
    <property type="match status" value="1"/>
</dbReference>
<dbReference type="InterPro" id="IPR036388">
    <property type="entry name" value="WH-like_DNA-bd_sf"/>
</dbReference>
<dbReference type="CDD" id="cd00038">
    <property type="entry name" value="CAP_ED"/>
    <property type="match status" value="1"/>
</dbReference>
<evidence type="ECO:0000313" key="6">
    <source>
        <dbReference type="EMBL" id="AHW76639.1"/>
    </source>
</evidence>
<dbReference type="GO" id="GO:0003677">
    <property type="term" value="F:DNA binding"/>
    <property type="evidence" value="ECO:0007669"/>
    <property type="project" value="UniProtKB-KW"/>
</dbReference>
<dbReference type="PRINTS" id="PR00034">
    <property type="entry name" value="HTHCRP"/>
</dbReference>
<dbReference type="FunFam" id="1.10.10.10:FF:000028">
    <property type="entry name" value="Fumarate/nitrate reduction transcriptional regulator Fnr"/>
    <property type="match status" value="1"/>
</dbReference>
<sequence>MSISTYSGLNLNKDKARQRRTGLNLIHYNHDGAKRTKRYGMASHNTTHQMKTLCSSCSLRELCLPVGLLPNELSQLDAVIRQSRRLKKGEYLFCVGEAFTSLFAIRSGFFKTTVASQDGRDQVTGFFMSGELIGMDGICSHVHSCDAVALEDSEVCELPFTHIEELGQNIPSLRTHFFRMMSREIVRDQGVMLLLGNMRAEERIAAFLLNLSQRLYSRGFAANDFILRMSREEIGSYLGLKLETVSRTLSKFHQEGLISVEHKHIKILNLQVLKKMVSGCSHAI</sequence>
<dbReference type="Pfam" id="PF13545">
    <property type="entry name" value="HTH_Crp_2"/>
    <property type="match status" value="1"/>
</dbReference>
<dbReference type="InterPro" id="IPR018490">
    <property type="entry name" value="cNMP-bd_dom_sf"/>
</dbReference>
<dbReference type="GO" id="GO:0003700">
    <property type="term" value="F:DNA-binding transcription factor activity"/>
    <property type="evidence" value="ECO:0007669"/>
    <property type="project" value="TreeGrafter"/>
</dbReference>
<dbReference type="FunFam" id="2.60.120.10:FF:000004">
    <property type="entry name" value="Fumarate/nitrate reduction transcriptional regulator Fnr"/>
    <property type="match status" value="1"/>
</dbReference>
<evidence type="ECO:0000256" key="2">
    <source>
        <dbReference type="ARBA" id="ARBA00023125"/>
    </source>
</evidence>
<dbReference type="SMART" id="SM00419">
    <property type="entry name" value="HTH_CRP"/>
    <property type="match status" value="1"/>
</dbReference>
<dbReference type="Proteomes" id="UP000023582">
    <property type="component" value="Chromosome"/>
</dbReference>
<dbReference type="CDD" id="cd00092">
    <property type="entry name" value="HTH_CRP"/>
    <property type="match status" value="1"/>
</dbReference>
<accession>X5EUA7</accession>
<dbReference type="KEGG" id="nmx:NMA510612_2376"/>
<dbReference type="InterPro" id="IPR050397">
    <property type="entry name" value="Env_Response_Regulators"/>
</dbReference>
<dbReference type="Gene3D" id="2.60.120.10">
    <property type="entry name" value="Jelly Rolls"/>
    <property type="match status" value="1"/>
</dbReference>
<protein>
    <submittedName>
        <fullName evidence="6">Fnr family transcriptional regulator</fullName>
    </submittedName>
</protein>
<dbReference type="InterPro" id="IPR036390">
    <property type="entry name" value="WH_DNA-bd_sf"/>
</dbReference>
<dbReference type="NCBIfam" id="NF008365">
    <property type="entry name" value="PRK11161.1"/>
    <property type="match status" value="1"/>
</dbReference>
<evidence type="ECO:0000259" key="5">
    <source>
        <dbReference type="PROSITE" id="PS51063"/>
    </source>
</evidence>
<dbReference type="PANTHER" id="PTHR24567:SF75">
    <property type="entry name" value="FUMARATE AND NITRATE REDUCTION REGULATORY PROTEIN"/>
    <property type="match status" value="1"/>
</dbReference>
<evidence type="ECO:0000256" key="3">
    <source>
        <dbReference type="ARBA" id="ARBA00023163"/>
    </source>
</evidence>
<organism evidence="6 7">
    <name type="scientific">Neisseria meningitidis</name>
    <dbReference type="NCBI Taxonomy" id="487"/>
    <lineage>
        <taxon>Bacteria</taxon>
        <taxon>Pseudomonadati</taxon>
        <taxon>Pseudomonadota</taxon>
        <taxon>Betaproteobacteria</taxon>
        <taxon>Neisseriales</taxon>
        <taxon>Neisseriaceae</taxon>
        <taxon>Neisseria</taxon>
    </lineage>
</organism>
<keyword evidence="1" id="KW-0805">Transcription regulation</keyword>
<dbReference type="PANTHER" id="PTHR24567">
    <property type="entry name" value="CRP FAMILY TRANSCRIPTIONAL REGULATORY PROTEIN"/>
    <property type="match status" value="1"/>
</dbReference>
<dbReference type="Gene3D" id="1.10.10.10">
    <property type="entry name" value="Winged helix-like DNA-binding domain superfamily/Winged helix DNA-binding domain"/>
    <property type="match status" value="1"/>
</dbReference>
<reference evidence="7" key="2">
    <citation type="submission" date="2014-02" db="EMBL/GenBank/DDBJ databases">
        <title>Complete Genome Sequence of Neisseria meningitides, serogroup A strain 510612.</title>
        <authorList>
            <person name="Zhang X."/>
            <person name="Zhang Y."/>
            <person name="Yang J."/>
            <person name="Zhu Y."/>
            <person name="Jin Q."/>
        </authorList>
    </citation>
    <scope>NUCLEOTIDE SEQUENCE</scope>
    <source>
        <strain evidence="7">NMA510612</strain>
    </source>
</reference>
<evidence type="ECO:0000259" key="4">
    <source>
        <dbReference type="PROSITE" id="PS50042"/>
    </source>
</evidence>
<keyword evidence="2" id="KW-0238">DNA-binding</keyword>
<dbReference type="SMART" id="SM00100">
    <property type="entry name" value="cNMP"/>
    <property type="match status" value="1"/>
</dbReference>
<proteinExistence type="predicted"/>
<dbReference type="InterPro" id="IPR014710">
    <property type="entry name" value="RmlC-like_jellyroll"/>
</dbReference>
<feature type="domain" description="HTH crp-type" evidence="5">
    <location>
        <begin position="198"/>
        <end position="271"/>
    </location>
</feature>
<dbReference type="Pfam" id="PF00027">
    <property type="entry name" value="cNMP_binding"/>
    <property type="match status" value="1"/>
</dbReference>
<gene>
    <name evidence="6" type="ORF">NMA510612_2376</name>
</gene>
<evidence type="ECO:0000313" key="7">
    <source>
        <dbReference type="Proteomes" id="UP000023582"/>
    </source>
</evidence>
<dbReference type="PATRIC" id="fig|487.517.peg.2344"/>